<evidence type="ECO:0000256" key="4">
    <source>
        <dbReference type="ARBA" id="ARBA00022723"/>
    </source>
</evidence>
<feature type="binding site" evidence="6">
    <location>
        <position position="47"/>
    </location>
    <ligand>
        <name>Mg(2+)</name>
        <dbReference type="ChEBI" id="CHEBI:18420"/>
        <label>1</label>
        <note>catalytic</note>
    </ligand>
</feature>
<comment type="catalytic activity">
    <reaction evidence="1 7">
        <text>a myo-inositol phosphate + H2O = myo-inositol + phosphate</text>
        <dbReference type="Rhea" id="RHEA:24056"/>
        <dbReference type="ChEBI" id="CHEBI:15377"/>
        <dbReference type="ChEBI" id="CHEBI:17268"/>
        <dbReference type="ChEBI" id="CHEBI:43474"/>
        <dbReference type="ChEBI" id="CHEBI:84139"/>
        <dbReference type="EC" id="3.1.3.25"/>
    </reaction>
</comment>
<dbReference type="PRINTS" id="PR00377">
    <property type="entry name" value="IMPHPHTASES"/>
</dbReference>
<dbReference type="PANTHER" id="PTHR20854:SF4">
    <property type="entry name" value="INOSITOL-1-MONOPHOSPHATASE-RELATED"/>
    <property type="match status" value="1"/>
</dbReference>
<dbReference type="GO" id="GO:0046854">
    <property type="term" value="P:phosphatidylinositol phosphate biosynthetic process"/>
    <property type="evidence" value="ECO:0007669"/>
    <property type="project" value="InterPro"/>
</dbReference>
<reference evidence="8" key="1">
    <citation type="journal article" date="2020" name="Stud. Mycol.">
        <title>101 Dothideomycetes genomes: a test case for predicting lifestyles and emergence of pathogens.</title>
        <authorList>
            <person name="Haridas S."/>
            <person name="Albert R."/>
            <person name="Binder M."/>
            <person name="Bloem J."/>
            <person name="Labutti K."/>
            <person name="Salamov A."/>
            <person name="Andreopoulos B."/>
            <person name="Baker S."/>
            <person name="Barry K."/>
            <person name="Bills G."/>
            <person name="Bluhm B."/>
            <person name="Cannon C."/>
            <person name="Castanera R."/>
            <person name="Culley D."/>
            <person name="Daum C."/>
            <person name="Ezra D."/>
            <person name="Gonzalez J."/>
            <person name="Henrissat B."/>
            <person name="Kuo A."/>
            <person name="Liang C."/>
            <person name="Lipzen A."/>
            <person name="Lutzoni F."/>
            <person name="Magnuson J."/>
            <person name="Mondo S."/>
            <person name="Nolan M."/>
            <person name="Ohm R."/>
            <person name="Pangilinan J."/>
            <person name="Park H.-J."/>
            <person name="Ramirez L."/>
            <person name="Alfaro M."/>
            <person name="Sun H."/>
            <person name="Tritt A."/>
            <person name="Yoshinaga Y."/>
            <person name="Zwiers L.-H."/>
            <person name="Turgeon B."/>
            <person name="Goodwin S."/>
            <person name="Spatafora J."/>
            <person name="Crous P."/>
            <person name="Grigoriev I."/>
        </authorList>
    </citation>
    <scope>NUCLEOTIDE SEQUENCE</scope>
    <source>
        <strain evidence="8">CBS 121739</strain>
    </source>
</reference>
<dbReference type="OrthoDB" id="10254945at2759"/>
<dbReference type="InterPro" id="IPR020550">
    <property type="entry name" value="Inositol_monophosphatase_CS"/>
</dbReference>
<dbReference type="RefSeq" id="XP_033602412.1">
    <property type="nucleotide sequence ID" value="XM_033741768.1"/>
</dbReference>
<dbReference type="GeneID" id="54482822"/>
<dbReference type="GO" id="GO:0006021">
    <property type="term" value="P:inositol biosynthetic process"/>
    <property type="evidence" value="ECO:0007669"/>
    <property type="project" value="UniProtKB-UniPathway"/>
</dbReference>
<evidence type="ECO:0000256" key="6">
    <source>
        <dbReference type="PIRSR" id="PIRSR600760-2"/>
    </source>
</evidence>
<dbReference type="InterPro" id="IPR033942">
    <property type="entry name" value="IMPase"/>
</dbReference>
<comment type="cofactor">
    <cofactor evidence="2 6 7">
        <name>Mg(2+)</name>
        <dbReference type="ChEBI" id="CHEBI:18420"/>
    </cofactor>
</comment>
<keyword evidence="7" id="KW-0378">Hydrolase</keyword>
<feature type="binding site" evidence="6">
    <location>
        <position position="65"/>
    </location>
    <ligand>
        <name>Mg(2+)</name>
        <dbReference type="ChEBI" id="CHEBI:18420"/>
        <label>1</label>
        <note>catalytic</note>
    </ligand>
</feature>
<dbReference type="PROSITE" id="PS00630">
    <property type="entry name" value="IMP_2"/>
    <property type="match status" value="1"/>
</dbReference>
<gene>
    <name evidence="8" type="ORF">EJ05DRAFT_436960</name>
</gene>
<evidence type="ECO:0000256" key="5">
    <source>
        <dbReference type="ARBA" id="ARBA00022842"/>
    </source>
</evidence>
<comment type="similarity">
    <text evidence="3 7">Belongs to the inositol monophosphatase superfamily.</text>
</comment>
<dbReference type="Proteomes" id="UP000799437">
    <property type="component" value="Unassembled WGS sequence"/>
</dbReference>
<dbReference type="Pfam" id="PF00459">
    <property type="entry name" value="Inositol_P"/>
    <property type="match status" value="1"/>
</dbReference>
<keyword evidence="4 6" id="KW-0479">Metal-binding</keyword>
<dbReference type="EMBL" id="ML996569">
    <property type="protein sequence ID" value="KAF2759961.1"/>
    <property type="molecule type" value="Genomic_DNA"/>
</dbReference>
<dbReference type="UniPathway" id="UPA00823">
    <property type="reaction ID" value="UER00788"/>
</dbReference>
<dbReference type="AlphaFoldDB" id="A0A6A6WFQ9"/>
<dbReference type="Gene3D" id="3.30.540.10">
    <property type="entry name" value="Fructose-1,6-Bisphosphatase, subunit A, domain 1"/>
    <property type="match status" value="1"/>
</dbReference>
<feature type="binding site" evidence="6">
    <location>
        <position position="68"/>
    </location>
    <ligand>
        <name>Mg(2+)</name>
        <dbReference type="ChEBI" id="CHEBI:18420"/>
        <label>1</label>
        <note>catalytic</note>
    </ligand>
</feature>
<dbReference type="GO" id="GO:0007165">
    <property type="term" value="P:signal transduction"/>
    <property type="evidence" value="ECO:0007669"/>
    <property type="project" value="TreeGrafter"/>
</dbReference>
<feature type="binding site" evidence="6">
    <location>
        <position position="207"/>
    </location>
    <ligand>
        <name>Mg(2+)</name>
        <dbReference type="ChEBI" id="CHEBI:18420"/>
        <label>1</label>
        <note>catalytic</note>
    </ligand>
</feature>
<dbReference type="FunFam" id="3.30.540.10:FF:000004">
    <property type="entry name" value="Inositol-1-monophosphatase"/>
    <property type="match status" value="1"/>
</dbReference>
<name>A0A6A6WFQ9_9PEZI</name>
<evidence type="ECO:0000313" key="8">
    <source>
        <dbReference type="EMBL" id="KAF2759961.1"/>
    </source>
</evidence>
<dbReference type="PANTHER" id="PTHR20854">
    <property type="entry name" value="INOSITOL MONOPHOSPHATASE"/>
    <property type="match status" value="1"/>
</dbReference>
<evidence type="ECO:0000256" key="2">
    <source>
        <dbReference type="ARBA" id="ARBA00001946"/>
    </source>
</evidence>
<dbReference type="Gene3D" id="3.40.190.80">
    <property type="match status" value="1"/>
</dbReference>
<evidence type="ECO:0000256" key="1">
    <source>
        <dbReference type="ARBA" id="ARBA00001033"/>
    </source>
</evidence>
<proteinExistence type="inferred from homology"/>
<protein>
    <recommendedName>
        <fullName evidence="7">Inositol-1-monophosphatase</fullName>
        <ecNumber evidence="7">3.1.3.25</ecNumber>
    </recommendedName>
</protein>
<accession>A0A6A6WFQ9</accession>
<dbReference type="GO" id="GO:0046872">
    <property type="term" value="F:metal ion binding"/>
    <property type="evidence" value="ECO:0007669"/>
    <property type="project" value="UniProtKB-KW"/>
</dbReference>
<keyword evidence="5 6" id="KW-0460">Magnesium</keyword>
<evidence type="ECO:0000313" key="9">
    <source>
        <dbReference type="Proteomes" id="UP000799437"/>
    </source>
</evidence>
<keyword evidence="9" id="KW-1185">Reference proteome</keyword>
<organism evidence="8 9">
    <name type="scientific">Pseudovirgaria hyperparasitica</name>
    <dbReference type="NCBI Taxonomy" id="470096"/>
    <lineage>
        <taxon>Eukaryota</taxon>
        <taxon>Fungi</taxon>
        <taxon>Dikarya</taxon>
        <taxon>Ascomycota</taxon>
        <taxon>Pezizomycotina</taxon>
        <taxon>Dothideomycetes</taxon>
        <taxon>Dothideomycetes incertae sedis</taxon>
        <taxon>Acrospermales</taxon>
        <taxon>Acrospermaceae</taxon>
        <taxon>Pseudovirgaria</taxon>
    </lineage>
</organism>
<dbReference type="InterPro" id="IPR000760">
    <property type="entry name" value="Inositol_monophosphatase-like"/>
</dbReference>
<comment type="pathway">
    <text evidence="7">Polyol metabolism; myo-inositol biosynthesis; myo-inositol from D-glucose 6-phosphate: step 2/2.</text>
</comment>
<dbReference type="SUPFAM" id="SSF56655">
    <property type="entry name" value="Carbohydrate phosphatase"/>
    <property type="match status" value="1"/>
</dbReference>
<dbReference type="CDD" id="cd01639">
    <property type="entry name" value="IMPase"/>
    <property type="match status" value="1"/>
</dbReference>
<dbReference type="GO" id="GO:0008934">
    <property type="term" value="F:inositol monophosphate 1-phosphatase activity"/>
    <property type="evidence" value="ECO:0007669"/>
    <property type="project" value="InterPro"/>
</dbReference>
<sequence length="317" mass="35040">MLEAKLDQSASTKNNTSDVVTDTDKAIEEMIKAALAETYPEYIFFGEETSKKDQFLTDDPTFICDPIDGTLNFTHGFGNFAVSLGMTLFKRPVLGVVYNPTNGEMFYGIKGQGAFLDRRGTIFPLPIRAPVDVGDLNTCIMAIEWGNDRAGDRWELRSRVHKQLLTKNAAGVMIQSIRSMGSAALDFCYVAAGQLDAFWEPGCYPWDVCAGWAILEEAGGRVFSVNPGEEAHLESRLYFAIRPGKKESQEAFARKVWGVMGNGRFVYPNTPSVVRKEESDDDVGLEMARRVKHATLTLLPKHDAAVCQEAATLYIVG</sequence>
<dbReference type="EC" id="3.1.3.25" evidence="7"/>
<evidence type="ECO:0000256" key="3">
    <source>
        <dbReference type="ARBA" id="ARBA00009759"/>
    </source>
</evidence>
<evidence type="ECO:0000256" key="7">
    <source>
        <dbReference type="RuleBase" id="RU364068"/>
    </source>
</evidence>
<feature type="binding site" evidence="6">
    <location>
        <position position="67"/>
    </location>
    <ligand>
        <name>Mg(2+)</name>
        <dbReference type="ChEBI" id="CHEBI:18420"/>
        <label>1</label>
        <note>catalytic</note>
    </ligand>
</feature>